<feature type="region of interest" description="Disordered" evidence="14">
    <location>
        <begin position="34"/>
        <end position="54"/>
    </location>
</feature>
<dbReference type="Gene3D" id="1.10.390.10">
    <property type="entry name" value="Neutral Protease Domain 2"/>
    <property type="match status" value="1"/>
</dbReference>
<comment type="caution">
    <text evidence="18">The sequence shown here is derived from an EMBL/GenBank/DDBJ whole genome shotgun (WGS) entry which is preliminary data.</text>
</comment>
<feature type="signal peptide" evidence="15">
    <location>
        <begin position="1"/>
        <end position="32"/>
    </location>
</feature>
<dbReference type="PRINTS" id="PR00756">
    <property type="entry name" value="ALADIPTASE"/>
</dbReference>
<feature type="binding site" evidence="13">
    <location>
        <position position="344"/>
    </location>
    <ligand>
        <name>Zn(2+)</name>
        <dbReference type="ChEBI" id="CHEBI:29105"/>
        <note>catalytic</note>
    </ligand>
</feature>
<feature type="domain" description="Aminopeptidase N-like N-terminal" evidence="17">
    <location>
        <begin position="66"/>
        <end position="240"/>
    </location>
</feature>
<accession>A0A370WUF7</accession>
<reference evidence="18 19" key="1">
    <citation type="submission" date="2018-07" db="EMBL/GenBank/DDBJ databases">
        <title>Dyella monticola sp. nov. and Dyella psychrodurans sp. nov. isolated from monsoon evergreen broad-leaved forest soil of Dinghu Mountain, China.</title>
        <authorList>
            <person name="Gao Z."/>
            <person name="Qiu L."/>
        </authorList>
    </citation>
    <scope>NUCLEOTIDE SEQUENCE [LARGE SCALE GENOMIC DNA]</scope>
    <source>
        <strain evidence="18 19">4MSK11</strain>
    </source>
</reference>
<feature type="domain" description="Peptidase M1 membrane alanine aminopeptidase" evidence="16">
    <location>
        <begin position="336"/>
        <end position="494"/>
    </location>
</feature>
<feature type="binding site" evidence="13">
    <location>
        <position position="348"/>
    </location>
    <ligand>
        <name>Zn(2+)</name>
        <dbReference type="ChEBI" id="CHEBI:29105"/>
        <note>catalytic</note>
    </ligand>
</feature>
<keyword evidence="7" id="KW-0645">Protease</keyword>
<dbReference type="GO" id="GO:0016285">
    <property type="term" value="F:alanyl aminopeptidase activity"/>
    <property type="evidence" value="ECO:0007669"/>
    <property type="project" value="UniProtKB-EC"/>
</dbReference>
<sequence length="590" mass="66192">MPGFPRPRRMPMHALRPALLAACLALSLSSHAADTTSLPTQPPLTTLTENSGGAMPAEQKRVHFDHAELHIAVDPSEQSIDASATLTFTARESTNVLLLDLDRNLPISAIEVDGKPLAAKDWSNPEGRLRIQLPRTLASGDKVSATVNYAGRPHVAKKAPWDGGFVWSHTADGQPWVGSAVEGEGCDLFWPCIDHPQGKPDLVDLYVTVPKPLVAPGNGVLIGVSDEGDKRTYHWRAKHPTTYAISINVGPFKELQGEYHSRYGNTIPLQYWYIEGEDAQAKALFAEFSRMLDFNETYIGPYPFGDEKMGVVETPYLGMEHQTINAYGNHYAKDGSGFDWLLQHEFAHEWFGNQMTNADWDDMWLHEAFATYWQPFYSWSLNGDMGYYAWLGRLRMTLRDRHPLVSGKNETEAQVYDEVNGPGQDIYNKGALMLHSLRALIGDRAFFDSIRLLVYGRPDPKPGNFEPHYASSRDFVDIVSKVTGRDLGWFFNVYLYQAALPKLDIQRQGDTLNLRWETPSNLPFPMPVELQVGDTLQTIPMDHGSGSITVPTGALVVVDPHSKLLRDEPQITEFQQWMKEQRAKKKGNQD</sequence>
<dbReference type="GO" id="GO:0008270">
    <property type="term" value="F:zinc ion binding"/>
    <property type="evidence" value="ECO:0007669"/>
    <property type="project" value="InterPro"/>
</dbReference>
<dbReference type="GO" id="GO:0006508">
    <property type="term" value="P:proteolysis"/>
    <property type="evidence" value="ECO:0007669"/>
    <property type="project" value="UniProtKB-KW"/>
</dbReference>
<evidence type="ECO:0000256" key="4">
    <source>
        <dbReference type="ARBA" id="ARBA00012564"/>
    </source>
</evidence>
<dbReference type="Pfam" id="PF01433">
    <property type="entry name" value="Peptidase_M1"/>
    <property type="match status" value="1"/>
</dbReference>
<dbReference type="AlphaFoldDB" id="A0A370WUF7"/>
<evidence type="ECO:0000256" key="2">
    <source>
        <dbReference type="ARBA" id="ARBA00004496"/>
    </source>
</evidence>
<comment type="similarity">
    <text evidence="3">Belongs to the peptidase M1 family.</text>
</comment>
<keyword evidence="11" id="KW-0482">Metalloprotease</keyword>
<feature type="binding site" evidence="13">
    <location>
        <position position="367"/>
    </location>
    <ligand>
        <name>Zn(2+)</name>
        <dbReference type="ChEBI" id="CHEBI:29105"/>
        <note>catalytic</note>
    </ligand>
</feature>
<dbReference type="CDD" id="cd09603">
    <property type="entry name" value="M1_APN_like"/>
    <property type="match status" value="1"/>
</dbReference>
<evidence type="ECO:0000256" key="12">
    <source>
        <dbReference type="PIRSR" id="PIRSR634015-1"/>
    </source>
</evidence>
<dbReference type="Proteomes" id="UP000255334">
    <property type="component" value="Unassembled WGS sequence"/>
</dbReference>
<dbReference type="Gene3D" id="2.60.40.1730">
    <property type="entry name" value="tricorn interacting facor f3 domain"/>
    <property type="match status" value="1"/>
</dbReference>
<feature type="active site" description="Proton donor" evidence="12">
    <location>
        <position position="427"/>
    </location>
</feature>
<keyword evidence="15" id="KW-0732">Signal</keyword>
<dbReference type="GO" id="GO:0005737">
    <property type="term" value="C:cytoplasm"/>
    <property type="evidence" value="ECO:0007669"/>
    <property type="project" value="UniProtKB-SubCell"/>
</dbReference>
<protein>
    <recommendedName>
        <fullName evidence="5">Aminopeptidase N</fullName>
        <ecNumber evidence="4">3.4.11.2</ecNumber>
    </recommendedName>
</protein>
<gene>
    <name evidence="18" type="ORF">DWU99_20510</name>
</gene>
<evidence type="ECO:0000256" key="7">
    <source>
        <dbReference type="ARBA" id="ARBA00022670"/>
    </source>
</evidence>
<keyword evidence="9" id="KW-0378">Hydrolase</keyword>
<comment type="catalytic activity">
    <reaction evidence="1">
        <text>Release of an N-terminal amino acid, Xaa-|-Yaa- from a peptide, amide or arylamide. Xaa is preferably Ala, but may be most amino acids including Pro (slow action). When a terminal hydrophobic residue is followed by a prolyl residue, the two may be released as an intact Xaa-Pro dipeptide.</text>
        <dbReference type="EC" id="3.4.11.2"/>
    </reaction>
</comment>
<evidence type="ECO:0000256" key="14">
    <source>
        <dbReference type="SAM" id="MobiDB-lite"/>
    </source>
</evidence>
<dbReference type="SUPFAM" id="SSF63737">
    <property type="entry name" value="Leukotriene A4 hydrolase N-terminal domain"/>
    <property type="match status" value="1"/>
</dbReference>
<dbReference type="SUPFAM" id="SSF55486">
    <property type="entry name" value="Metalloproteases ('zincins'), catalytic domain"/>
    <property type="match status" value="1"/>
</dbReference>
<dbReference type="InterPro" id="IPR034015">
    <property type="entry name" value="M1_LTA4H"/>
</dbReference>
<evidence type="ECO:0000256" key="13">
    <source>
        <dbReference type="PIRSR" id="PIRSR634015-3"/>
    </source>
</evidence>
<evidence type="ECO:0000256" key="11">
    <source>
        <dbReference type="ARBA" id="ARBA00023049"/>
    </source>
</evidence>
<evidence type="ECO:0000256" key="9">
    <source>
        <dbReference type="ARBA" id="ARBA00022801"/>
    </source>
</evidence>
<evidence type="ECO:0000313" key="18">
    <source>
        <dbReference type="EMBL" id="RDS79784.1"/>
    </source>
</evidence>
<evidence type="ECO:0000259" key="16">
    <source>
        <dbReference type="Pfam" id="PF01433"/>
    </source>
</evidence>
<evidence type="ECO:0000259" key="17">
    <source>
        <dbReference type="Pfam" id="PF17900"/>
    </source>
</evidence>
<dbReference type="PANTHER" id="PTHR45726:SF3">
    <property type="entry name" value="LEUKOTRIENE A-4 HYDROLASE"/>
    <property type="match status" value="1"/>
</dbReference>
<evidence type="ECO:0000256" key="8">
    <source>
        <dbReference type="ARBA" id="ARBA00022723"/>
    </source>
</evidence>
<dbReference type="EMBL" id="QRBF01000013">
    <property type="protein sequence ID" value="RDS79784.1"/>
    <property type="molecule type" value="Genomic_DNA"/>
</dbReference>
<evidence type="ECO:0000256" key="1">
    <source>
        <dbReference type="ARBA" id="ARBA00000098"/>
    </source>
</evidence>
<evidence type="ECO:0000256" key="3">
    <source>
        <dbReference type="ARBA" id="ARBA00010136"/>
    </source>
</evidence>
<feature type="compositionally biased region" description="Low complexity" evidence="14">
    <location>
        <begin position="34"/>
        <end position="48"/>
    </location>
</feature>
<evidence type="ECO:0000256" key="5">
    <source>
        <dbReference type="ARBA" id="ARBA00015611"/>
    </source>
</evidence>
<evidence type="ECO:0000313" key="19">
    <source>
        <dbReference type="Proteomes" id="UP000255334"/>
    </source>
</evidence>
<dbReference type="InterPro" id="IPR045357">
    <property type="entry name" value="Aminopeptidase_N-like_N"/>
</dbReference>
<evidence type="ECO:0000256" key="10">
    <source>
        <dbReference type="ARBA" id="ARBA00022833"/>
    </source>
</evidence>
<dbReference type="GO" id="GO:0008237">
    <property type="term" value="F:metallopeptidase activity"/>
    <property type="evidence" value="ECO:0007669"/>
    <property type="project" value="UniProtKB-KW"/>
</dbReference>
<dbReference type="InterPro" id="IPR001930">
    <property type="entry name" value="Peptidase_M1"/>
</dbReference>
<feature type="chain" id="PRO_5016612962" description="Aminopeptidase N" evidence="15">
    <location>
        <begin position="33"/>
        <end position="590"/>
    </location>
</feature>
<organism evidence="18 19">
    <name type="scientific">Dyella psychrodurans</name>
    <dbReference type="NCBI Taxonomy" id="1927960"/>
    <lineage>
        <taxon>Bacteria</taxon>
        <taxon>Pseudomonadati</taxon>
        <taxon>Pseudomonadota</taxon>
        <taxon>Gammaproteobacteria</taxon>
        <taxon>Lysobacterales</taxon>
        <taxon>Rhodanobacteraceae</taxon>
        <taxon>Dyella</taxon>
    </lineage>
</organism>
<proteinExistence type="inferred from homology"/>
<dbReference type="InterPro" id="IPR027268">
    <property type="entry name" value="Peptidase_M4/M1_CTD_sf"/>
</dbReference>
<keyword evidence="10 13" id="KW-0862">Zinc</keyword>
<dbReference type="EC" id="3.4.11.2" evidence="4"/>
<dbReference type="PANTHER" id="PTHR45726">
    <property type="entry name" value="LEUKOTRIENE A-4 HYDROLASE"/>
    <property type="match status" value="1"/>
</dbReference>
<comment type="cofactor">
    <cofactor evidence="13">
        <name>Zn(2+)</name>
        <dbReference type="ChEBI" id="CHEBI:29105"/>
    </cofactor>
    <text evidence="13">Binds 1 zinc ion per subunit.</text>
</comment>
<name>A0A370WUF7_9GAMM</name>
<dbReference type="InterPro" id="IPR014782">
    <property type="entry name" value="Peptidase_M1_dom"/>
</dbReference>
<comment type="subcellular location">
    <subcellularLocation>
        <location evidence="2">Cytoplasm</location>
    </subcellularLocation>
</comment>
<keyword evidence="8 13" id="KW-0479">Metal-binding</keyword>
<keyword evidence="6" id="KW-0963">Cytoplasm</keyword>
<dbReference type="OrthoDB" id="100605at2"/>
<feature type="active site" description="Proton acceptor" evidence="12">
    <location>
        <position position="345"/>
    </location>
</feature>
<dbReference type="InterPro" id="IPR042097">
    <property type="entry name" value="Aminopeptidase_N-like_N_sf"/>
</dbReference>
<dbReference type="Pfam" id="PF17900">
    <property type="entry name" value="Peptidase_M1_N"/>
    <property type="match status" value="1"/>
</dbReference>
<evidence type="ECO:0000256" key="6">
    <source>
        <dbReference type="ARBA" id="ARBA00022490"/>
    </source>
</evidence>
<keyword evidence="19" id="KW-1185">Reference proteome</keyword>
<evidence type="ECO:0000256" key="15">
    <source>
        <dbReference type="SAM" id="SignalP"/>
    </source>
</evidence>